<protein>
    <submittedName>
        <fullName evidence="2">SPASM domain-containing protein</fullName>
    </submittedName>
</protein>
<keyword evidence="3" id="KW-1185">Reference proteome</keyword>
<accession>A0ABW1JMG9</accession>
<dbReference type="Pfam" id="PF13186">
    <property type="entry name" value="SPASM"/>
    <property type="match status" value="1"/>
</dbReference>
<feature type="domain" description="4Fe4S-binding SPASM" evidence="1">
    <location>
        <begin position="10"/>
        <end position="59"/>
    </location>
</feature>
<dbReference type="Gene3D" id="3.20.20.70">
    <property type="entry name" value="Aldolase class I"/>
    <property type="match status" value="1"/>
</dbReference>
<dbReference type="RefSeq" id="WP_378601612.1">
    <property type="nucleotide sequence ID" value="NZ_JBHSQN010000002.1"/>
</dbReference>
<dbReference type="Proteomes" id="UP001596223">
    <property type="component" value="Unassembled WGS sequence"/>
</dbReference>
<proteinExistence type="predicted"/>
<sequence length="313" mass="33648">MQIEGPLTGCGYPVHHASFSVGGDLFLCCNDYYQRERFGNITDGSIHELMTSDAAITARRKVFGVAVAEDDFVRRRCHNQTHRRLVNPAAGVVEVADEVAADAGLVVFGGVEAAPFLGSGDLVVEVFEPVEEDRDRGWDRGEFCEVAEPVGSYPDRGEVADEPDVVAVAAVVEPGGQVVEPIVAVRHPGVGEDRRLGGGPVGFRSSTVLAARRCRCRAGGVDGELMNVSCREVFSVLAKAGKYLISTVSPVRETSVDALNGRRCRVLGLEGRFGDAGLQGLDEPIEFLDEVGKVVLARWVRGRRCHRVPFGSA</sequence>
<reference evidence="3" key="1">
    <citation type="journal article" date="2019" name="Int. J. Syst. Evol. Microbiol.">
        <title>The Global Catalogue of Microorganisms (GCM) 10K type strain sequencing project: providing services to taxonomists for standard genome sequencing and annotation.</title>
        <authorList>
            <consortium name="The Broad Institute Genomics Platform"/>
            <consortium name="The Broad Institute Genome Sequencing Center for Infectious Disease"/>
            <person name="Wu L."/>
            <person name="Ma J."/>
        </authorList>
    </citation>
    <scope>NUCLEOTIDE SEQUENCE [LARGE SCALE GENOMIC DNA]</scope>
    <source>
        <strain evidence="3">CCUG 36956</strain>
    </source>
</reference>
<evidence type="ECO:0000313" key="3">
    <source>
        <dbReference type="Proteomes" id="UP001596223"/>
    </source>
</evidence>
<dbReference type="CDD" id="cd21109">
    <property type="entry name" value="SPASM"/>
    <property type="match status" value="1"/>
</dbReference>
<comment type="caution">
    <text evidence="2">The sequence shown here is derived from an EMBL/GenBank/DDBJ whole genome shotgun (WGS) entry which is preliminary data.</text>
</comment>
<gene>
    <name evidence="2" type="ORF">ACFP3H_06070</name>
</gene>
<dbReference type="InterPro" id="IPR013785">
    <property type="entry name" value="Aldolase_TIM"/>
</dbReference>
<evidence type="ECO:0000259" key="1">
    <source>
        <dbReference type="Pfam" id="PF13186"/>
    </source>
</evidence>
<dbReference type="EMBL" id="JBHSQN010000002">
    <property type="protein sequence ID" value="MFC6010611.1"/>
    <property type="molecule type" value="Genomic_DNA"/>
</dbReference>
<evidence type="ECO:0000313" key="2">
    <source>
        <dbReference type="EMBL" id="MFC6010611.1"/>
    </source>
</evidence>
<name>A0ABW1JMG9_9NOCA</name>
<dbReference type="InterPro" id="IPR023885">
    <property type="entry name" value="4Fe4S-binding_SPASM_dom"/>
</dbReference>
<organism evidence="2 3">
    <name type="scientific">Nocardia lasii</name>
    <dbReference type="NCBI Taxonomy" id="1616107"/>
    <lineage>
        <taxon>Bacteria</taxon>
        <taxon>Bacillati</taxon>
        <taxon>Actinomycetota</taxon>
        <taxon>Actinomycetes</taxon>
        <taxon>Mycobacteriales</taxon>
        <taxon>Nocardiaceae</taxon>
        <taxon>Nocardia</taxon>
    </lineage>
</organism>